<dbReference type="SUPFAM" id="SSF47090">
    <property type="entry name" value="PGBD-like"/>
    <property type="match status" value="1"/>
</dbReference>
<keyword evidence="8" id="KW-1185">Reference proteome</keyword>
<keyword evidence="4" id="KW-0788">Thiol protease</keyword>
<dbReference type="InterPro" id="IPR002477">
    <property type="entry name" value="Peptidoglycan-bd-like"/>
</dbReference>
<feature type="signal peptide" evidence="5">
    <location>
        <begin position="1"/>
        <end position="25"/>
    </location>
</feature>
<dbReference type="PANTHER" id="PTHR47053">
    <property type="entry name" value="MUREIN DD-ENDOPEPTIDASE MEPH-RELATED"/>
    <property type="match status" value="1"/>
</dbReference>
<name>A0A1H8SF99_9FIRM</name>
<dbReference type="Pfam" id="PF01471">
    <property type="entry name" value="PG_binding_1"/>
    <property type="match status" value="1"/>
</dbReference>
<dbReference type="RefSeq" id="WP_091744711.1">
    <property type="nucleotide sequence ID" value="NZ_FODY01000005.1"/>
</dbReference>
<dbReference type="InterPro" id="IPR051202">
    <property type="entry name" value="Peptidase_C40"/>
</dbReference>
<dbReference type="EMBL" id="FODY01000005">
    <property type="protein sequence ID" value="SEO77186.1"/>
    <property type="molecule type" value="Genomic_DNA"/>
</dbReference>
<dbReference type="STRING" id="112903.SAMN04490178_10525"/>
<organism evidence="7 8">
    <name type="scientific">Propionispora vibrioides</name>
    <dbReference type="NCBI Taxonomy" id="112903"/>
    <lineage>
        <taxon>Bacteria</taxon>
        <taxon>Bacillati</taxon>
        <taxon>Bacillota</taxon>
        <taxon>Negativicutes</taxon>
        <taxon>Selenomonadales</taxon>
        <taxon>Sporomusaceae</taxon>
        <taxon>Propionispora</taxon>
    </lineage>
</organism>
<sequence>MGKVSRFFVFFVLAFCMFSVTCAAAAFEKGDTGPEVAAIQSKLNDFGYNAGEADGSFGSRTVGAVMAFQRDHGLEADGVVGYQTYRLLMGREIPVSRDGSSVMARRIIQNALSYAGVPYQFGGTSPGGFDCSGYVQFVFAQSGVYLPRTADDDFGMGQAVSYSRLQPGDLVFFSTYAPGPSHVGIYLGNGTFISATSSRGVVTDQLGSGYWGARYIGARRIV</sequence>
<dbReference type="InterPro" id="IPR036366">
    <property type="entry name" value="PGBDSf"/>
</dbReference>
<dbReference type="GO" id="GO:0008234">
    <property type="term" value="F:cysteine-type peptidase activity"/>
    <property type="evidence" value="ECO:0007669"/>
    <property type="project" value="UniProtKB-KW"/>
</dbReference>
<reference evidence="7 8" key="1">
    <citation type="submission" date="2016-10" db="EMBL/GenBank/DDBJ databases">
        <authorList>
            <person name="de Groot N.N."/>
        </authorList>
    </citation>
    <scope>NUCLEOTIDE SEQUENCE [LARGE SCALE GENOMIC DNA]</scope>
    <source>
        <strain evidence="7 8">DSM 13305</strain>
    </source>
</reference>
<feature type="chain" id="PRO_5038508128" evidence="5">
    <location>
        <begin position="26"/>
        <end position="222"/>
    </location>
</feature>
<dbReference type="Proteomes" id="UP000198847">
    <property type="component" value="Unassembled WGS sequence"/>
</dbReference>
<evidence type="ECO:0000256" key="3">
    <source>
        <dbReference type="ARBA" id="ARBA00022801"/>
    </source>
</evidence>
<dbReference type="OrthoDB" id="9808890at2"/>
<keyword evidence="3" id="KW-0378">Hydrolase</keyword>
<dbReference type="PROSITE" id="PS51935">
    <property type="entry name" value="NLPC_P60"/>
    <property type="match status" value="1"/>
</dbReference>
<dbReference type="GO" id="GO:0006508">
    <property type="term" value="P:proteolysis"/>
    <property type="evidence" value="ECO:0007669"/>
    <property type="project" value="UniProtKB-KW"/>
</dbReference>
<proteinExistence type="inferred from homology"/>
<evidence type="ECO:0000259" key="6">
    <source>
        <dbReference type="PROSITE" id="PS51935"/>
    </source>
</evidence>
<dbReference type="InterPro" id="IPR038765">
    <property type="entry name" value="Papain-like_cys_pep_sf"/>
</dbReference>
<feature type="domain" description="NlpC/P60" evidence="6">
    <location>
        <begin position="101"/>
        <end position="222"/>
    </location>
</feature>
<comment type="similarity">
    <text evidence="1">Belongs to the peptidase C40 family.</text>
</comment>
<evidence type="ECO:0000256" key="2">
    <source>
        <dbReference type="ARBA" id="ARBA00022670"/>
    </source>
</evidence>
<gene>
    <name evidence="7" type="ORF">SAMN04490178_10525</name>
</gene>
<keyword evidence="2" id="KW-0645">Protease</keyword>
<protein>
    <submittedName>
        <fullName evidence="7">Putative peptidoglycan binding domain-containing protein</fullName>
    </submittedName>
</protein>
<dbReference type="Gene3D" id="3.90.1720.10">
    <property type="entry name" value="endopeptidase domain like (from Nostoc punctiforme)"/>
    <property type="match status" value="1"/>
</dbReference>
<keyword evidence="5" id="KW-0732">Signal</keyword>
<dbReference type="InterPro" id="IPR000064">
    <property type="entry name" value="NLP_P60_dom"/>
</dbReference>
<dbReference type="PANTHER" id="PTHR47053:SF1">
    <property type="entry name" value="MUREIN DD-ENDOPEPTIDASE MEPH-RELATED"/>
    <property type="match status" value="1"/>
</dbReference>
<evidence type="ECO:0000256" key="1">
    <source>
        <dbReference type="ARBA" id="ARBA00007074"/>
    </source>
</evidence>
<dbReference type="SUPFAM" id="SSF54001">
    <property type="entry name" value="Cysteine proteinases"/>
    <property type="match status" value="1"/>
</dbReference>
<evidence type="ECO:0000313" key="8">
    <source>
        <dbReference type="Proteomes" id="UP000198847"/>
    </source>
</evidence>
<dbReference type="AlphaFoldDB" id="A0A1H8SF99"/>
<evidence type="ECO:0000256" key="5">
    <source>
        <dbReference type="SAM" id="SignalP"/>
    </source>
</evidence>
<dbReference type="InterPro" id="IPR036365">
    <property type="entry name" value="PGBD-like_sf"/>
</dbReference>
<evidence type="ECO:0000256" key="4">
    <source>
        <dbReference type="ARBA" id="ARBA00022807"/>
    </source>
</evidence>
<dbReference type="Pfam" id="PF00877">
    <property type="entry name" value="NLPC_P60"/>
    <property type="match status" value="1"/>
</dbReference>
<accession>A0A1H8SF99</accession>
<evidence type="ECO:0000313" key="7">
    <source>
        <dbReference type="EMBL" id="SEO77186.1"/>
    </source>
</evidence>
<dbReference type="Gene3D" id="1.10.101.10">
    <property type="entry name" value="PGBD-like superfamily/PGBD"/>
    <property type="match status" value="1"/>
</dbReference>